<proteinExistence type="predicted"/>
<dbReference type="AlphaFoldDB" id="A0A9P1N8W9"/>
<evidence type="ECO:0008006" key="6">
    <source>
        <dbReference type="Google" id="ProtNLM"/>
    </source>
</evidence>
<feature type="transmembrane region" description="Helical" evidence="3">
    <location>
        <begin position="6"/>
        <end position="28"/>
    </location>
</feature>
<comment type="caution">
    <text evidence="4">The sequence shown here is derived from an EMBL/GenBank/DDBJ whole genome shotgun (WGS) entry which is preliminary data.</text>
</comment>
<evidence type="ECO:0000256" key="2">
    <source>
        <dbReference type="ARBA" id="ARBA00022966"/>
    </source>
</evidence>
<dbReference type="EMBL" id="CANHGI010000006">
    <property type="protein sequence ID" value="CAI5455499.1"/>
    <property type="molecule type" value="Genomic_DNA"/>
</dbReference>
<keyword evidence="2" id="KW-0882">Thioester bond</keyword>
<keyword evidence="3" id="KW-0472">Membrane</keyword>
<dbReference type="PANTHER" id="PTHR11412:SF136">
    <property type="entry name" value="CD109 ANTIGEN"/>
    <property type="match status" value="1"/>
</dbReference>
<organism evidence="4 5">
    <name type="scientific">Caenorhabditis angaria</name>
    <dbReference type="NCBI Taxonomy" id="860376"/>
    <lineage>
        <taxon>Eukaryota</taxon>
        <taxon>Metazoa</taxon>
        <taxon>Ecdysozoa</taxon>
        <taxon>Nematoda</taxon>
        <taxon>Chromadorea</taxon>
        <taxon>Rhabditida</taxon>
        <taxon>Rhabditina</taxon>
        <taxon>Rhabditomorpha</taxon>
        <taxon>Rhabditoidea</taxon>
        <taxon>Rhabditidae</taxon>
        <taxon>Peloderinae</taxon>
        <taxon>Caenorhabditis</taxon>
    </lineage>
</organism>
<accession>A0A9P1N8W9</accession>
<keyword evidence="3" id="KW-0812">Transmembrane</keyword>
<evidence type="ECO:0000313" key="5">
    <source>
        <dbReference type="Proteomes" id="UP001152747"/>
    </source>
</evidence>
<keyword evidence="3" id="KW-1133">Transmembrane helix</keyword>
<evidence type="ECO:0000256" key="1">
    <source>
        <dbReference type="ARBA" id="ARBA00022729"/>
    </source>
</evidence>
<keyword evidence="5" id="KW-1185">Reference proteome</keyword>
<reference evidence="4" key="1">
    <citation type="submission" date="2022-11" db="EMBL/GenBank/DDBJ databases">
        <authorList>
            <person name="Kikuchi T."/>
        </authorList>
    </citation>
    <scope>NUCLEOTIDE SEQUENCE</scope>
    <source>
        <strain evidence="4">PS1010</strain>
    </source>
</reference>
<dbReference type="PANTHER" id="PTHR11412">
    <property type="entry name" value="MACROGLOBULIN / COMPLEMENT"/>
    <property type="match status" value="1"/>
</dbReference>
<dbReference type="InterPro" id="IPR050473">
    <property type="entry name" value="A2M/Complement_sys"/>
</dbReference>
<gene>
    <name evidence="4" type="ORF">CAMP_LOCUS18136</name>
</gene>
<name>A0A9P1N8W9_9PELO</name>
<dbReference type="OrthoDB" id="6359008at2759"/>
<dbReference type="Proteomes" id="UP001152747">
    <property type="component" value="Unassembled WGS sequence"/>
</dbReference>
<keyword evidence="1" id="KW-0732">Signal</keyword>
<sequence>MVYCYYLFFSYFILSVIADPFIVVPTFFKIGEVNEIRVLGHSSDKCVILINKERTNACHKSYVPQEIGNGNAPVKIIVNDVQKFDKNVDIRTNLAKVHIHLDKPIYKVNDYVNIRVLPLTHSGDVYRHSLKIYFVNGKGFAENATIKTIKVNQDSSIIAESIQIPSFTFFGDWKVVLHPIGYEIQEFVQYFRVSDYILPIFTLSGQIHETTKKDNVTFTVVSRYSHGKPVNGNVYLYCQRNGVQKTQLKSAKVSSF</sequence>
<evidence type="ECO:0000256" key="3">
    <source>
        <dbReference type="SAM" id="Phobius"/>
    </source>
</evidence>
<dbReference type="Gene3D" id="2.60.40.1940">
    <property type="match status" value="1"/>
</dbReference>
<evidence type="ECO:0000313" key="4">
    <source>
        <dbReference type="EMBL" id="CAI5455499.1"/>
    </source>
</evidence>
<dbReference type="Gene3D" id="2.60.40.1930">
    <property type="match status" value="2"/>
</dbReference>
<protein>
    <recommendedName>
        <fullName evidence="6">Macroglobulin domain-containing protein</fullName>
    </recommendedName>
</protein>